<reference evidence="4 5" key="1">
    <citation type="submission" date="2016-10" db="EMBL/GenBank/DDBJ databases">
        <authorList>
            <person name="de Groot N.N."/>
        </authorList>
    </citation>
    <scope>NUCLEOTIDE SEQUENCE [LARGE SCALE GENOMIC DNA]</scope>
    <source>
        <strain evidence="4 5">DSM 27630</strain>
    </source>
</reference>
<evidence type="ECO:0000259" key="3">
    <source>
        <dbReference type="Pfam" id="PF00535"/>
    </source>
</evidence>
<dbReference type="CDD" id="cd00761">
    <property type="entry name" value="Glyco_tranf_GTA_type"/>
    <property type="match status" value="1"/>
</dbReference>
<dbReference type="PANTHER" id="PTHR22916:SF51">
    <property type="entry name" value="GLYCOSYLTRANSFERASE EPSH-RELATED"/>
    <property type="match status" value="1"/>
</dbReference>
<dbReference type="InterPro" id="IPR029044">
    <property type="entry name" value="Nucleotide-diphossugar_trans"/>
</dbReference>
<dbReference type="Gene3D" id="3.90.550.10">
    <property type="entry name" value="Spore Coat Polysaccharide Biosynthesis Protein SpsA, Chain A"/>
    <property type="match status" value="1"/>
</dbReference>
<accession>A0A1I3BTP6</accession>
<dbReference type="Pfam" id="PF00535">
    <property type="entry name" value="Glycos_transf_2"/>
    <property type="match status" value="1"/>
</dbReference>
<name>A0A1I3BTP6_9LACT</name>
<keyword evidence="2 4" id="KW-0808">Transferase</keyword>
<proteinExistence type="predicted"/>
<dbReference type="OrthoDB" id="396512at2"/>
<dbReference type="SUPFAM" id="SSF53448">
    <property type="entry name" value="Nucleotide-diphospho-sugar transferases"/>
    <property type="match status" value="1"/>
</dbReference>
<dbReference type="Proteomes" id="UP000198668">
    <property type="component" value="Unassembled WGS sequence"/>
</dbReference>
<dbReference type="GO" id="GO:0016757">
    <property type="term" value="F:glycosyltransferase activity"/>
    <property type="evidence" value="ECO:0007669"/>
    <property type="project" value="UniProtKB-KW"/>
</dbReference>
<evidence type="ECO:0000313" key="4">
    <source>
        <dbReference type="EMBL" id="SFH65550.1"/>
    </source>
</evidence>
<protein>
    <submittedName>
        <fullName evidence="4">Glycosyltransferase involved in cell wall bisynthesis</fullName>
    </submittedName>
</protein>
<dbReference type="InterPro" id="IPR001173">
    <property type="entry name" value="Glyco_trans_2-like"/>
</dbReference>
<dbReference type="RefSeq" id="WP_092091884.1">
    <property type="nucleotide sequence ID" value="NZ_FOQE01000009.1"/>
</dbReference>
<sequence length="321" mass="37412">MITVIVPIHNNEKTLPKCLNSIRLQTYTDLDVVLVDAGSTDQSREVCENYAKSDSRFHPIYTETLNDSAIKNLGISKAKGEYICFVHPLDFIDREMIEVLVNAVSNYNADMVTCRYYVETPDKLSIVAGPETTAYMNKKEAVDLCLAQKRAHGFLCNKLFKLDLFRAEPAIRFDEKVNYYEDLLVTIQCFLKSRRIVYSPPPHYHYVVHRHAKRDELTKKEKLTGLKAIKETMQLLKSLPEFDMNAIKEHYIDLSLKLLHGLIEEKRVDQTKLNEWKQDMLAYEPERFTDQHLKIVYRMTKSNTTIGHLCWKLFYDHKVIA</sequence>
<evidence type="ECO:0000313" key="5">
    <source>
        <dbReference type="Proteomes" id="UP000198668"/>
    </source>
</evidence>
<dbReference type="AlphaFoldDB" id="A0A1I3BTP6"/>
<evidence type="ECO:0000256" key="2">
    <source>
        <dbReference type="ARBA" id="ARBA00022679"/>
    </source>
</evidence>
<organism evidence="4 5">
    <name type="scientific">Pisciglobus halotolerans</name>
    <dbReference type="NCBI Taxonomy" id="745365"/>
    <lineage>
        <taxon>Bacteria</taxon>
        <taxon>Bacillati</taxon>
        <taxon>Bacillota</taxon>
        <taxon>Bacilli</taxon>
        <taxon>Lactobacillales</taxon>
        <taxon>Carnobacteriaceae</taxon>
    </lineage>
</organism>
<keyword evidence="5" id="KW-1185">Reference proteome</keyword>
<evidence type="ECO:0000256" key="1">
    <source>
        <dbReference type="ARBA" id="ARBA00022676"/>
    </source>
</evidence>
<dbReference type="PANTHER" id="PTHR22916">
    <property type="entry name" value="GLYCOSYLTRANSFERASE"/>
    <property type="match status" value="1"/>
</dbReference>
<feature type="domain" description="Glycosyltransferase 2-like" evidence="3">
    <location>
        <begin position="3"/>
        <end position="165"/>
    </location>
</feature>
<dbReference type="EMBL" id="FOQE01000009">
    <property type="protein sequence ID" value="SFH65550.1"/>
    <property type="molecule type" value="Genomic_DNA"/>
</dbReference>
<keyword evidence="1" id="KW-0328">Glycosyltransferase</keyword>
<gene>
    <name evidence="4" type="ORF">SAMN04489868_10947</name>
</gene>